<evidence type="ECO:0000313" key="3">
    <source>
        <dbReference type="Proteomes" id="UP000587942"/>
    </source>
</evidence>
<protein>
    <submittedName>
        <fullName evidence="2">LysM peptidoglycan-binding domain-containing protein</fullName>
    </submittedName>
</protein>
<reference evidence="2 3" key="1">
    <citation type="submission" date="2020-03" db="EMBL/GenBank/DDBJ databases">
        <authorList>
            <person name="Sun Q."/>
        </authorList>
    </citation>
    <scope>NUCLEOTIDE SEQUENCE [LARGE SCALE GENOMIC DNA]</scope>
    <source>
        <strain evidence="2 3">KACC 21451</strain>
    </source>
</reference>
<feature type="domain" description="LysM" evidence="1">
    <location>
        <begin position="56"/>
        <end position="109"/>
    </location>
</feature>
<dbReference type="InterPro" id="IPR018392">
    <property type="entry name" value="LysM"/>
</dbReference>
<dbReference type="PROSITE" id="PS51782">
    <property type="entry name" value="LYSM"/>
    <property type="match status" value="1"/>
</dbReference>
<sequence>MKKLAGLFVFLILAYAVYNDLSIGTLPAAKMQEHEIATKHKAEKAEVQSSQETPFFEHEVLPGDTVLSVIDRYLESPLDVPVSQAVEDFKKLNNGTDPQKIKFGNTYKFPDYSSQN</sequence>
<accession>A0A846TM16</accession>
<dbReference type="RefSeq" id="WP_167831577.1">
    <property type="nucleotide sequence ID" value="NZ_JAAVUM010000003.1"/>
</dbReference>
<organism evidence="2 3">
    <name type="scientific">Mesobacillus selenatarsenatis</name>
    <dbReference type="NCBI Taxonomy" id="388741"/>
    <lineage>
        <taxon>Bacteria</taxon>
        <taxon>Bacillati</taxon>
        <taxon>Bacillota</taxon>
        <taxon>Bacilli</taxon>
        <taxon>Bacillales</taxon>
        <taxon>Bacillaceae</taxon>
        <taxon>Mesobacillus</taxon>
    </lineage>
</organism>
<gene>
    <name evidence="2" type="ORF">GWK17_06445</name>
</gene>
<comment type="caution">
    <text evidence="2">The sequence shown here is derived from an EMBL/GenBank/DDBJ whole genome shotgun (WGS) entry which is preliminary data.</text>
</comment>
<evidence type="ECO:0000313" key="2">
    <source>
        <dbReference type="EMBL" id="NKE05115.1"/>
    </source>
</evidence>
<name>A0A846TM16_9BACI</name>
<proteinExistence type="predicted"/>
<dbReference type="EMBL" id="JAAVUM010000003">
    <property type="protein sequence ID" value="NKE05115.1"/>
    <property type="molecule type" value="Genomic_DNA"/>
</dbReference>
<dbReference type="Proteomes" id="UP000587942">
    <property type="component" value="Unassembled WGS sequence"/>
</dbReference>
<dbReference type="AlphaFoldDB" id="A0A846TM16"/>
<evidence type="ECO:0000259" key="1">
    <source>
        <dbReference type="PROSITE" id="PS51782"/>
    </source>
</evidence>